<organism evidence="4 5">
    <name type="scientific">Thiohalomonas denitrificans</name>
    <dbReference type="NCBI Taxonomy" id="415747"/>
    <lineage>
        <taxon>Bacteria</taxon>
        <taxon>Pseudomonadati</taxon>
        <taxon>Pseudomonadota</taxon>
        <taxon>Gammaproteobacteria</taxon>
        <taxon>Thiohalomonadales</taxon>
        <taxon>Thiohalomonadaceae</taxon>
        <taxon>Thiohalomonas</taxon>
    </lineage>
</organism>
<dbReference type="GO" id="GO:0051604">
    <property type="term" value="P:protein maturation"/>
    <property type="evidence" value="ECO:0007669"/>
    <property type="project" value="TreeGrafter"/>
</dbReference>
<reference evidence="4 5" key="1">
    <citation type="submission" date="2016-10" db="EMBL/GenBank/DDBJ databases">
        <authorList>
            <person name="de Groot N.N."/>
        </authorList>
    </citation>
    <scope>NUCLEOTIDE SEQUENCE [LARGE SCALE GENOMIC DNA]</scope>
    <source>
        <strain evidence="4 5">HLD2</strain>
    </source>
</reference>
<dbReference type="InterPro" id="IPR036921">
    <property type="entry name" value="PurM-like_N_sf"/>
</dbReference>
<protein>
    <submittedName>
        <fullName evidence="4">Hydrogenase maturation factor</fullName>
    </submittedName>
</protein>
<feature type="domain" description="PurM-like N-terminal" evidence="2">
    <location>
        <begin position="34"/>
        <end position="141"/>
    </location>
</feature>
<gene>
    <name evidence="4" type="ORF">SAMN03097708_02287</name>
</gene>
<dbReference type="SUPFAM" id="SSF55326">
    <property type="entry name" value="PurM N-terminal domain-like"/>
    <property type="match status" value="1"/>
</dbReference>
<dbReference type="EMBL" id="FMWD01000006">
    <property type="protein sequence ID" value="SCZ62260.1"/>
    <property type="molecule type" value="Genomic_DNA"/>
</dbReference>
<accession>A0A1G5QL23</accession>
<dbReference type="Pfam" id="PF00586">
    <property type="entry name" value="AIRS"/>
    <property type="match status" value="1"/>
</dbReference>
<dbReference type="SUPFAM" id="SSF56042">
    <property type="entry name" value="PurM C-terminal domain-like"/>
    <property type="match status" value="1"/>
</dbReference>
<dbReference type="InterPro" id="IPR011854">
    <property type="entry name" value="HypE"/>
</dbReference>
<evidence type="ECO:0000256" key="1">
    <source>
        <dbReference type="ARBA" id="ARBA00006243"/>
    </source>
</evidence>
<dbReference type="Gene3D" id="3.90.650.10">
    <property type="entry name" value="PurM-like C-terminal domain"/>
    <property type="match status" value="1"/>
</dbReference>
<dbReference type="InterPro" id="IPR016188">
    <property type="entry name" value="PurM-like_N"/>
</dbReference>
<evidence type="ECO:0000313" key="4">
    <source>
        <dbReference type="EMBL" id="SCZ62260.1"/>
    </source>
</evidence>
<dbReference type="Proteomes" id="UP000199648">
    <property type="component" value="Unassembled WGS sequence"/>
</dbReference>
<evidence type="ECO:0000313" key="5">
    <source>
        <dbReference type="Proteomes" id="UP000199648"/>
    </source>
</evidence>
<name>A0A1G5QL23_9GAMM</name>
<dbReference type="CDD" id="cd06061">
    <property type="entry name" value="PurM-like1"/>
    <property type="match status" value="1"/>
</dbReference>
<dbReference type="Gene3D" id="3.30.1330.10">
    <property type="entry name" value="PurM-like, N-terminal domain"/>
    <property type="match status" value="1"/>
</dbReference>
<sequence length="339" mass="35420">MPFLLGKLPPNILGELLGRIPLDDPDIVVGPGIGMDCAVLRFGDRLLIAKSDPVTLTSDGLGHYLVSVNANDVATTGARPRWLLVTLLLPEQKSDLALVSDLMDQINRSCRELGIALVGGHTEITSGLDRPIAVGALLGEVEEGQLITPRGARPGDRILLTKGVPIEGTAIIGREMAEELTRKLGSKVAAAARAFAHQPGISVTADARIATAAAQVTAMHDPTEGGLITALWELAEASNRHLAVDPAAVPIPELSRQICSSMNIDPLATIASGALLVTAAPEDAARIKAALLSEGIACADIGTVGEGPAGLERLTNDGYVPWPMPERDELARLLENRGG</sequence>
<evidence type="ECO:0000259" key="2">
    <source>
        <dbReference type="Pfam" id="PF00586"/>
    </source>
</evidence>
<dbReference type="PANTHER" id="PTHR30303">
    <property type="entry name" value="HYDROGENASE ISOENZYMES FORMATION PROTEIN HYPE"/>
    <property type="match status" value="1"/>
</dbReference>
<dbReference type="OrthoDB" id="9801934at2"/>
<dbReference type="PANTHER" id="PTHR30303:SF4">
    <property type="entry name" value="HYDROGENASE EXPRESSION_FORMATION PROTEIN HYPE"/>
    <property type="match status" value="1"/>
</dbReference>
<comment type="similarity">
    <text evidence="1">Belongs to the HypE family.</text>
</comment>
<dbReference type="InterPro" id="IPR010918">
    <property type="entry name" value="PurM-like_C_dom"/>
</dbReference>
<dbReference type="RefSeq" id="WP_092997013.1">
    <property type="nucleotide sequence ID" value="NZ_FMWD01000006.1"/>
</dbReference>
<dbReference type="STRING" id="415747.SAMN03097708_02287"/>
<feature type="domain" description="PurM-like C-terminal" evidence="3">
    <location>
        <begin position="153"/>
        <end position="308"/>
    </location>
</feature>
<dbReference type="PIRSF" id="PIRSF005644">
    <property type="entry name" value="Hdrgns_mtr_HypE"/>
    <property type="match status" value="1"/>
</dbReference>
<keyword evidence="5" id="KW-1185">Reference proteome</keyword>
<proteinExistence type="inferred from homology"/>
<dbReference type="Pfam" id="PF02769">
    <property type="entry name" value="AIRS_C"/>
    <property type="match status" value="1"/>
</dbReference>
<dbReference type="AlphaFoldDB" id="A0A1G5QL23"/>
<evidence type="ECO:0000259" key="3">
    <source>
        <dbReference type="Pfam" id="PF02769"/>
    </source>
</evidence>
<dbReference type="InterPro" id="IPR036676">
    <property type="entry name" value="PurM-like_C_sf"/>
</dbReference>